<reference evidence="5 6" key="1">
    <citation type="submission" date="2020-07" db="EMBL/GenBank/DDBJ databases">
        <title>Pseudogemmobacter sp. nov., isolated from poultry manure in Taiwan.</title>
        <authorList>
            <person name="Lin S.-Y."/>
            <person name="Tang Y.-S."/>
            <person name="Young C.-C."/>
        </authorList>
    </citation>
    <scope>NUCLEOTIDE SEQUENCE [LARGE SCALE GENOMIC DNA]</scope>
    <source>
        <strain evidence="5 6">CC-YST710</strain>
    </source>
</reference>
<feature type="domain" description="HTH luxR-type" evidence="4">
    <location>
        <begin position="207"/>
        <end position="272"/>
    </location>
</feature>
<dbReference type="PROSITE" id="PS50043">
    <property type="entry name" value="HTH_LUXR_2"/>
    <property type="match status" value="1"/>
</dbReference>
<gene>
    <name evidence="5" type="ORF">H0485_10135</name>
</gene>
<keyword evidence="3" id="KW-0804">Transcription</keyword>
<evidence type="ECO:0000256" key="2">
    <source>
        <dbReference type="ARBA" id="ARBA00023125"/>
    </source>
</evidence>
<dbReference type="SMART" id="SM00421">
    <property type="entry name" value="HTH_LUXR"/>
    <property type="match status" value="1"/>
</dbReference>
<dbReference type="Gene3D" id="1.10.10.10">
    <property type="entry name" value="Winged helix-like DNA-binding domain superfamily/Winged helix DNA-binding domain"/>
    <property type="match status" value="1"/>
</dbReference>
<evidence type="ECO:0000259" key="4">
    <source>
        <dbReference type="PROSITE" id="PS50043"/>
    </source>
</evidence>
<dbReference type="PANTHER" id="PTHR44688">
    <property type="entry name" value="DNA-BINDING TRANSCRIPTIONAL ACTIVATOR DEVR_DOSR"/>
    <property type="match status" value="1"/>
</dbReference>
<evidence type="ECO:0000313" key="5">
    <source>
        <dbReference type="EMBL" id="MCB5410357.1"/>
    </source>
</evidence>
<evidence type="ECO:0000256" key="1">
    <source>
        <dbReference type="ARBA" id="ARBA00023015"/>
    </source>
</evidence>
<sequence length="274" mass="29476">MIAEPMDSMIAGAIAGVFASSGGPGFGAALDQLTRLGAGFDMSCIFGFSPHMPPAVIHDGYSETTDRKALKSYLRGAYLLDPFYAASVSPVREGGMAREGLWRMRDLAPDAYFEGAFAWSQEVHPCISDQAGTLVEEIGFLIPLGSDVTATYSLMRNRGGSAFDEGETARLTALQPVITASLRQHWALMQHPAPAAVPAGPQSEKVFAAAFQSLTPAQQAVTKLILRGHSNLSIAGHIGITEGTVKLHRYNIYRRLGITGQAELFQRFIDFLGR</sequence>
<keyword evidence="6" id="KW-1185">Reference proteome</keyword>
<dbReference type="Pfam" id="PF00196">
    <property type="entry name" value="GerE"/>
    <property type="match status" value="1"/>
</dbReference>
<dbReference type="CDD" id="cd06170">
    <property type="entry name" value="LuxR_C_like"/>
    <property type="match status" value="1"/>
</dbReference>
<keyword evidence="2" id="KW-0238">DNA-binding</keyword>
<evidence type="ECO:0000313" key="6">
    <source>
        <dbReference type="Proteomes" id="UP001198571"/>
    </source>
</evidence>
<dbReference type="InterPro" id="IPR016032">
    <property type="entry name" value="Sig_transdc_resp-reg_C-effctor"/>
</dbReference>
<dbReference type="PRINTS" id="PR00038">
    <property type="entry name" value="HTHLUXR"/>
</dbReference>
<evidence type="ECO:0000256" key="3">
    <source>
        <dbReference type="ARBA" id="ARBA00023163"/>
    </source>
</evidence>
<dbReference type="InterPro" id="IPR000792">
    <property type="entry name" value="Tscrpt_reg_LuxR_C"/>
</dbReference>
<name>A0ABS8CLU0_9RHOB</name>
<comment type="caution">
    <text evidence="5">The sequence shown here is derived from an EMBL/GenBank/DDBJ whole genome shotgun (WGS) entry which is preliminary data.</text>
</comment>
<organism evidence="5 6">
    <name type="scientific">Pseudogemmobacter faecipullorum</name>
    <dbReference type="NCBI Taxonomy" id="2755041"/>
    <lineage>
        <taxon>Bacteria</taxon>
        <taxon>Pseudomonadati</taxon>
        <taxon>Pseudomonadota</taxon>
        <taxon>Alphaproteobacteria</taxon>
        <taxon>Rhodobacterales</taxon>
        <taxon>Paracoccaceae</taxon>
        <taxon>Pseudogemmobacter</taxon>
    </lineage>
</organism>
<dbReference type="EMBL" id="JACDXX010000008">
    <property type="protein sequence ID" value="MCB5410357.1"/>
    <property type="molecule type" value="Genomic_DNA"/>
</dbReference>
<dbReference type="PROSITE" id="PS00622">
    <property type="entry name" value="HTH_LUXR_1"/>
    <property type="match status" value="1"/>
</dbReference>
<dbReference type="PANTHER" id="PTHR44688:SF16">
    <property type="entry name" value="DNA-BINDING TRANSCRIPTIONAL ACTIVATOR DEVR_DOSR"/>
    <property type="match status" value="1"/>
</dbReference>
<keyword evidence="1" id="KW-0805">Transcription regulation</keyword>
<dbReference type="Proteomes" id="UP001198571">
    <property type="component" value="Unassembled WGS sequence"/>
</dbReference>
<protein>
    <submittedName>
        <fullName evidence="5">Helix-turn-helix transcriptional regulator</fullName>
    </submittedName>
</protein>
<accession>A0ABS8CLU0</accession>
<dbReference type="SUPFAM" id="SSF46894">
    <property type="entry name" value="C-terminal effector domain of the bipartite response regulators"/>
    <property type="match status" value="1"/>
</dbReference>
<proteinExistence type="predicted"/>
<dbReference type="InterPro" id="IPR036388">
    <property type="entry name" value="WH-like_DNA-bd_sf"/>
</dbReference>